<evidence type="ECO:0000313" key="4">
    <source>
        <dbReference type="EMBL" id="QJW83960.1"/>
    </source>
</evidence>
<feature type="domain" description="DUF305" evidence="3">
    <location>
        <begin position="36"/>
        <end position="124"/>
    </location>
</feature>
<dbReference type="PROSITE" id="PS51257">
    <property type="entry name" value="PROKAR_LIPOPROTEIN"/>
    <property type="match status" value="1"/>
</dbReference>
<keyword evidence="2" id="KW-0732">Signal</keyword>
<accession>A0ABX6P3F4</accession>
<dbReference type="Gene3D" id="1.20.1260.10">
    <property type="match status" value="1"/>
</dbReference>
<evidence type="ECO:0000313" key="5">
    <source>
        <dbReference type="Proteomes" id="UP000500826"/>
    </source>
</evidence>
<proteinExistence type="predicted"/>
<dbReference type="InterPro" id="IPR012347">
    <property type="entry name" value="Ferritin-like"/>
</dbReference>
<sequence length="129" mass="14338">MQRSFTALAALAAAFAIGGCAQQPAHHDGDGHAHHAHHAQHHGPGNPASQQMHRQMAHGMQQMQDMPLTGNVDRDFVRMMRMHHQQGVDMARVELEKGASPEVKAMAQKIVDAQQREIAEFDAWVRRNP</sequence>
<reference evidence="4 5" key="2">
    <citation type="submission" date="2020-05" db="EMBL/GenBank/DDBJ databases">
        <authorList>
            <person name="Khan S.A."/>
            <person name="Jeon C.O."/>
            <person name="Chun B.H."/>
        </authorList>
    </citation>
    <scope>NUCLEOTIDE SEQUENCE [LARGE SCALE GENOMIC DNA]</scope>
    <source>
        <strain evidence="4 5">H242</strain>
    </source>
</reference>
<dbReference type="PANTHER" id="PTHR36933:SF1">
    <property type="entry name" value="SLL0788 PROTEIN"/>
    <property type="match status" value="1"/>
</dbReference>
<dbReference type="InterPro" id="IPR005183">
    <property type="entry name" value="DUF305_CopM-like"/>
</dbReference>
<dbReference type="Pfam" id="PF03713">
    <property type="entry name" value="DUF305"/>
    <property type="match status" value="1"/>
</dbReference>
<dbReference type="Proteomes" id="UP000500826">
    <property type="component" value="Chromosome"/>
</dbReference>
<feature type="chain" id="PRO_5047034293" evidence="2">
    <location>
        <begin position="22"/>
        <end position="129"/>
    </location>
</feature>
<dbReference type="PANTHER" id="PTHR36933">
    <property type="entry name" value="SLL0788 PROTEIN"/>
    <property type="match status" value="1"/>
</dbReference>
<feature type="region of interest" description="Disordered" evidence="1">
    <location>
        <begin position="23"/>
        <end position="61"/>
    </location>
</feature>
<name>A0ABX6P3F4_9BURK</name>
<dbReference type="EMBL" id="CP053418">
    <property type="protein sequence ID" value="QJW83960.1"/>
    <property type="molecule type" value="Genomic_DNA"/>
</dbReference>
<protein>
    <submittedName>
        <fullName evidence="4">DUF305 domain-containing protein</fullName>
    </submittedName>
</protein>
<reference evidence="4 5" key="1">
    <citation type="submission" date="2020-05" db="EMBL/GenBank/DDBJ databases">
        <title>Ramlibacter rhizophilus sp. nov., isolated from rhizosphere soil of national flower Mugunghwa from South Korea.</title>
        <authorList>
            <person name="Zheng-Fei Y."/>
            <person name="Huan T."/>
        </authorList>
    </citation>
    <scope>NUCLEOTIDE SEQUENCE [LARGE SCALE GENOMIC DNA]</scope>
    <source>
        <strain evidence="4 5">H242</strain>
    </source>
</reference>
<keyword evidence="5" id="KW-1185">Reference proteome</keyword>
<organism evidence="4 5">
    <name type="scientific">Ramlibacter terrae</name>
    <dbReference type="NCBI Taxonomy" id="2732511"/>
    <lineage>
        <taxon>Bacteria</taxon>
        <taxon>Pseudomonadati</taxon>
        <taxon>Pseudomonadota</taxon>
        <taxon>Betaproteobacteria</taxon>
        <taxon>Burkholderiales</taxon>
        <taxon>Comamonadaceae</taxon>
        <taxon>Ramlibacter</taxon>
    </lineage>
</organism>
<evidence type="ECO:0000259" key="3">
    <source>
        <dbReference type="Pfam" id="PF03713"/>
    </source>
</evidence>
<feature type="signal peptide" evidence="2">
    <location>
        <begin position="1"/>
        <end position="21"/>
    </location>
</feature>
<evidence type="ECO:0000256" key="1">
    <source>
        <dbReference type="SAM" id="MobiDB-lite"/>
    </source>
</evidence>
<evidence type="ECO:0000256" key="2">
    <source>
        <dbReference type="SAM" id="SignalP"/>
    </source>
</evidence>
<gene>
    <name evidence="4" type="ORF">HK414_08355</name>
</gene>